<name>A0ABT7YGZ4_9BACT</name>
<dbReference type="InterPro" id="IPR036390">
    <property type="entry name" value="WH_DNA-bd_sf"/>
</dbReference>
<dbReference type="EMBL" id="JAUEPH010000008">
    <property type="protein sequence ID" value="MDN3205792.1"/>
    <property type="molecule type" value="Genomic_DNA"/>
</dbReference>
<accession>A0ABT7YGZ4</accession>
<dbReference type="SUPFAM" id="SSF46785">
    <property type="entry name" value="Winged helix' DNA-binding domain"/>
    <property type="match status" value="1"/>
</dbReference>
<proteinExistence type="predicted"/>
<dbReference type="InterPro" id="IPR052509">
    <property type="entry name" value="Metal_resp_DNA-bind_regulator"/>
</dbReference>
<dbReference type="InterPro" id="IPR036388">
    <property type="entry name" value="WH-like_DNA-bd_sf"/>
</dbReference>
<sequence length="115" mass="13118">MSNNNLIKGSLQTIILKLLEEKDRMYGYEITQKVKELTAGEIKITEGALYPALHKMEAEGLLTTEIQQVDNRVRKYYSLTKSGKAEMSSKMNELHAFIDNLHRILNPAIDPKLNL</sequence>
<comment type="caution">
    <text evidence="2">The sequence shown here is derived from an EMBL/GenBank/DDBJ whole genome shotgun (WGS) entry which is preliminary data.</text>
</comment>
<dbReference type="RefSeq" id="WP_290002692.1">
    <property type="nucleotide sequence ID" value="NZ_JAUEPH010000008.1"/>
</dbReference>
<dbReference type="PANTHER" id="PTHR33169:SF14">
    <property type="entry name" value="TRANSCRIPTIONAL REGULATOR RV3488"/>
    <property type="match status" value="1"/>
</dbReference>
<reference evidence="2" key="1">
    <citation type="submission" date="2023-06" db="EMBL/GenBank/DDBJ databases">
        <title>Robiginitalea aurantiacus sp. nov. and Algoriphagus sediminis sp. nov., isolated from coastal sediment.</title>
        <authorList>
            <person name="Zhou Z.Y."/>
            <person name="An J."/>
            <person name="Jia Y.W."/>
            <person name="Du Z.J."/>
        </authorList>
    </citation>
    <scope>NUCLEOTIDE SEQUENCE</scope>
    <source>
        <strain evidence="2">C2-7</strain>
    </source>
</reference>
<dbReference type="Gene3D" id="1.10.10.10">
    <property type="entry name" value="Winged helix-like DNA-binding domain superfamily/Winged helix DNA-binding domain"/>
    <property type="match status" value="1"/>
</dbReference>
<evidence type="ECO:0000313" key="2">
    <source>
        <dbReference type="EMBL" id="MDN3205792.1"/>
    </source>
</evidence>
<gene>
    <name evidence="2" type="ORF">QVH07_16650</name>
</gene>
<dbReference type="Proteomes" id="UP001171916">
    <property type="component" value="Unassembled WGS sequence"/>
</dbReference>
<feature type="domain" description="Transcription regulator PadR N-terminal" evidence="1">
    <location>
        <begin position="15"/>
        <end position="88"/>
    </location>
</feature>
<organism evidence="2 3">
    <name type="scientific">Algoriphagus sediminis</name>
    <dbReference type="NCBI Taxonomy" id="3057113"/>
    <lineage>
        <taxon>Bacteria</taxon>
        <taxon>Pseudomonadati</taxon>
        <taxon>Bacteroidota</taxon>
        <taxon>Cytophagia</taxon>
        <taxon>Cytophagales</taxon>
        <taxon>Cyclobacteriaceae</taxon>
        <taxon>Algoriphagus</taxon>
    </lineage>
</organism>
<dbReference type="PANTHER" id="PTHR33169">
    <property type="entry name" value="PADR-FAMILY TRANSCRIPTIONAL REGULATOR"/>
    <property type="match status" value="1"/>
</dbReference>
<protein>
    <submittedName>
        <fullName evidence="2">PadR family transcriptional regulator</fullName>
    </submittedName>
</protein>
<keyword evidence="3" id="KW-1185">Reference proteome</keyword>
<dbReference type="InterPro" id="IPR005149">
    <property type="entry name" value="Tscrpt_reg_PadR_N"/>
</dbReference>
<evidence type="ECO:0000313" key="3">
    <source>
        <dbReference type="Proteomes" id="UP001171916"/>
    </source>
</evidence>
<evidence type="ECO:0000259" key="1">
    <source>
        <dbReference type="Pfam" id="PF03551"/>
    </source>
</evidence>
<dbReference type="Pfam" id="PF03551">
    <property type="entry name" value="PadR"/>
    <property type="match status" value="1"/>
</dbReference>